<dbReference type="EMBL" id="SWFT01000153">
    <property type="protein sequence ID" value="KAA8897668.1"/>
    <property type="molecule type" value="Genomic_DNA"/>
</dbReference>
<name>A0A642UIT2_DIURU</name>
<dbReference type="RefSeq" id="XP_034010096.1">
    <property type="nucleotide sequence ID" value="XM_034158043.1"/>
</dbReference>
<protein>
    <recommendedName>
        <fullName evidence="4">FTP domain-containing protein</fullName>
    </recommendedName>
</protein>
<dbReference type="GeneID" id="54783750"/>
<dbReference type="AlphaFoldDB" id="A0A642UIT2"/>
<evidence type="ECO:0000256" key="1">
    <source>
        <dbReference type="SAM" id="SignalP"/>
    </source>
</evidence>
<dbReference type="Proteomes" id="UP000449547">
    <property type="component" value="Unassembled WGS sequence"/>
</dbReference>
<organism evidence="2 3">
    <name type="scientific">Diutina rugosa</name>
    <name type="common">Yeast</name>
    <name type="synonym">Candida rugosa</name>
    <dbReference type="NCBI Taxonomy" id="5481"/>
    <lineage>
        <taxon>Eukaryota</taxon>
        <taxon>Fungi</taxon>
        <taxon>Dikarya</taxon>
        <taxon>Ascomycota</taxon>
        <taxon>Saccharomycotina</taxon>
        <taxon>Pichiomycetes</taxon>
        <taxon>Debaryomycetaceae</taxon>
        <taxon>Diutina</taxon>
    </lineage>
</organism>
<keyword evidence="1" id="KW-0732">Signal</keyword>
<accession>A0A642UIT2</accession>
<reference evidence="2 3" key="1">
    <citation type="submission" date="2019-07" db="EMBL/GenBank/DDBJ databases">
        <title>Genome assembly of two rare yeast pathogens: Diutina rugosa and Trichomonascus ciferrii.</title>
        <authorList>
            <person name="Mixao V."/>
            <person name="Saus E."/>
            <person name="Hansen A."/>
            <person name="Lass-Flor C."/>
            <person name="Gabaldon T."/>
        </authorList>
    </citation>
    <scope>NUCLEOTIDE SEQUENCE [LARGE SCALE GENOMIC DNA]</scope>
    <source>
        <strain evidence="2 3">CBS 613</strain>
    </source>
</reference>
<sequence length="192" mass="21714">MWLTFVALAVASAAPIAQSILSESPAIHLIGKLSEVTAPQLVVVPPTFTDKLPEVDPESYVVRYIGTHSGFGPSLPQLPIDLRHTLTRVTSSQHYQANIKPQITEKYPDYSLSRSIEANSYDEHWRLRPVSMEWDAAYGVYMVRSTLYFEDVVSLDVVHVYDDSGRRRDDLDLVVSVENKYRVVRFPSVVTF</sequence>
<comment type="caution">
    <text evidence="2">The sequence shown here is derived from an EMBL/GenBank/DDBJ whole genome shotgun (WGS) entry which is preliminary data.</text>
</comment>
<evidence type="ECO:0000313" key="2">
    <source>
        <dbReference type="EMBL" id="KAA8897668.1"/>
    </source>
</evidence>
<feature type="signal peptide" evidence="1">
    <location>
        <begin position="1"/>
        <end position="19"/>
    </location>
</feature>
<proteinExistence type="predicted"/>
<evidence type="ECO:0008006" key="4">
    <source>
        <dbReference type="Google" id="ProtNLM"/>
    </source>
</evidence>
<evidence type="ECO:0000313" key="3">
    <source>
        <dbReference type="Proteomes" id="UP000449547"/>
    </source>
</evidence>
<keyword evidence="3" id="KW-1185">Reference proteome</keyword>
<dbReference type="VEuPathDB" id="FungiDB:DIURU_005099"/>
<gene>
    <name evidence="2" type="ORF">DIURU_005099</name>
</gene>
<feature type="chain" id="PRO_5025053265" description="FTP domain-containing protein" evidence="1">
    <location>
        <begin position="20"/>
        <end position="192"/>
    </location>
</feature>